<dbReference type="Gene3D" id="3.30.200.20">
    <property type="entry name" value="Phosphorylase Kinase, domain 1"/>
    <property type="match status" value="2"/>
</dbReference>
<evidence type="ECO:0000259" key="11">
    <source>
        <dbReference type="PROSITE" id="PS51285"/>
    </source>
</evidence>
<dbReference type="SMART" id="SM00133">
    <property type="entry name" value="S_TK_X"/>
    <property type="match status" value="1"/>
</dbReference>
<protein>
    <recommendedName>
        <fullName evidence="14">Protein kinase domain-containing protein</fullName>
    </recommendedName>
</protein>
<keyword evidence="13" id="KW-1185">Reference proteome</keyword>
<evidence type="ECO:0000259" key="10">
    <source>
        <dbReference type="PROSITE" id="PS50011"/>
    </source>
</evidence>
<evidence type="ECO:0000256" key="7">
    <source>
        <dbReference type="PROSITE-ProRule" id="PRU10141"/>
    </source>
</evidence>
<keyword evidence="1 8" id="KW-0723">Serine/threonine-protein kinase</keyword>
<dbReference type="PROSITE" id="PS00107">
    <property type="entry name" value="PROTEIN_KINASE_ATP"/>
    <property type="match status" value="1"/>
</dbReference>
<dbReference type="InterPro" id="IPR011009">
    <property type="entry name" value="Kinase-like_dom_sf"/>
</dbReference>
<reference evidence="12" key="2">
    <citation type="submission" date="2025-09" db="UniProtKB">
        <authorList>
            <consortium name="Ensembl"/>
        </authorList>
    </citation>
    <scope>IDENTIFICATION</scope>
</reference>
<accession>A0A8C5PG14</accession>
<keyword evidence="4 7" id="KW-0547">Nucleotide-binding</keyword>
<reference evidence="12" key="1">
    <citation type="submission" date="2025-08" db="UniProtKB">
        <authorList>
            <consortium name="Ensembl"/>
        </authorList>
    </citation>
    <scope>IDENTIFICATION</scope>
</reference>
<dbReference type="Ensembl" id="ENSLLET00000022432.1">
    <property type="protein sequence ID" value="ENSLLEP00000021597.1"/>
    <property type="gene ID" value="ENSLLEG00000013648.1"/>
</dbReference>
<name>A0A8C5PG14_9ANUR</name>
<feature type="transmembrane region" description="Helical" evidence="9">
    <location>
        <begin position="251"/>
        <end position="274"/>
    </location>
</feature>
<comment type="similarity">
    <text evidence="8">Belongs to the protein kinase superfamily.</text>
</comment>
<dbReference type="InterPro" id="IPR000719">
    <property type="entry name" value="Prot_kinase_dom"/>
</dbReference>
<keyword evidence="9" id="KW-1133">Transmembrane helix</keyword>
<evidence type="ECO:0000256" key="4">
    <source>
        <dbReference type="ARBA" id="ARBA00022741"/>
    </source>
</evidence>
<keyword evidence="2" id="KW-0597">Phosphoprotein</keyword>
<dbReference type="GO" id="GO:0004674">
    <property type="term" value="F:protein serine/threonine kinase activity"/>
    <property type="evidence" value="ECO:0007669"/>
    <property type="project" value="UniProtKB-KW"/>
</dbReference>
<dbReference type="InterPro" id="IPR008271">
    <property type="entry name" value="Ser/Thr_kinase_AS"/>
</dbReference>
<dbReference type="Gene3D" id="1.10.510.10">
    <property type="entry name" value="Transferase(Phosphotransferase) domain 1"/>
    <property type="match status" value="2"/>
</dbReference>
<dbReference type="AlphaFoldDB" id="A0A8C5PG14"/>
<keyword evidence="5" id="KW-0418">Kinase</keyword>
<dbReference type="SUPFAM" id="SSF56112">
    <property type="entry name" value="Protein kinase-like (PK-like)"/>
    <property type="match status" value="1"/>
</dbReference>
<dbReference type="OrthoDB" id="9891993at2759"/>
<evidence type="ECO:0000313" key="13">
    <source>
        <dbReference type="Proteomes" id="UP000694569"/>
    </source>
</evidence>
<evidence type="ECO:0000256" key="1">
    <source>
        <dbReference type="ARBA" id="ARBA00022527"/>
    </source>
</evidence>
<dbReference type="Pfam" id="PF00069">
    <property type="entry name" value="Pkinase"/>
    <property type="match status" value="1"/>
</dbReference>
<dbReference type="FunFam" id="1.10.510.10:FF:000551">
    <property type="entry name" value="Non-specific serine/threonine protein kinase"/>
    <property type="match status" value="1"/>
</dbReference>
<keyword evidence="9" id="KW-0472">Membrane</keyword>
<keyword evidence="3" id="KW-0808">Transferase</keyword>
<evidence type="ECO:0000256" key="6">
    <source>
        <dbReference type="ARBA" id="ARBA00022840"/>
    </source>
</evidence>
<evidence type="ECO:0000313" key="12">
    <source>
        <dbReference type="Ensembl" id="ENSLLEP00000021597.1"/>
    </source>
</evidence>
<dbReference type="Pfam" id="PF00433">
    <property type="entry name" value="Pkinase_C"/>
    <property type="match status" value="1"/>
</dbReference>
<evidence type="ECO:0000256" key="9">
    <source>
        <dbReference type="SAM" id="Phobius"/>
    </source>
</evidence>
<sequence>MHLISRWGNHTAQENNLKHIFSSCIQTSQCLLKITGGIEPAVSDLVNIVLPADERPKEPEVAIKPMSLQDFRCCTFLGRGAFGKVLLAEHLQTKKMFAVKAMQKAQLIKSNEVKRSLYQVASQEHHPFLVNLFATFQSKDHTCFVMEYAAGGDLWTNFMNASGKFPLPRARFYASCVVLGLEHLHQHKIIHRDLKLNNIVLDQEGFAKIADFGLSKQGIGFGDRTKSFCGTLEYMAPEIIKDKPYTRAVDWWSLGVLLYLMILGYVSLISHYVFCSLNLSLLNEERRLGASERGAEDVKQHLFFKGLNWIDLLARNVKPPFVPVIDGPEDTRNFEVSCKSEAPVLTPPEKPSLTDRQQEAFKNFDWMAERDD</sequence>
<feature type="domain" description="Protein kinase" evidence="10">
    <location>
        <begin position="71"/>
        <end position="372"/>
    </location>
</feature>
<evidence type="ECO:0000256" key="3">
    <source>
        <dbReference type="ARBA" id="ARBA00022679"/>
    </source>
</evidence>
<keyword evidence="6 7" id="KW-0067">ATP-binding</keyword>
<evidence type="ECO:0000256" key="2">
    <source>
        <dbReference type="ARBA" id="ARBA00022553"/>
    </source>
</evidence>
<dbReference type="SMART" id="SM00220">
    <property type="entry name" value="S_TKc"/>
    <property type="match status" value="1"/>
</dbReference>
<dbReference type="PANTHER" id="PTHR24351">
    <property type="entry name" value="RIBOSOMAL PROTEIN S6 KINASE"/>
    <property type="match status" value="1"/>
</dbReference>
<dbReference type="InterPro" id="IPR017441">
    <property type="entry name" value="Protein_kinase_ATP_BS"/>
</dbReference>
<dbReference type="GO" id="GO:0005524">
    <property type="term" value="F:ATP binding"/>
    <property type="evidence" value="ECO:0007669"/>
    <property type="project" value="UniProtKB-UniRule"/>
</dbReference>
<evidence type="ECO:0008006" key="14">
    <source>
        <dbReference type="Google" id="ProtNLM"/>
    </source>
</evidence>
<feature type="binding site" evidence="7">
    <location>
        <position position="100"/>
    </location>
    <ligand>
        <name>ATP</name>
        <dbReference type="ChEBI" id="CHEBI:30616"/>
    </ligand>
</feature>
<keyword evidence="9" id="KW-0812">Transmembrane</keyword>
<dbReference type="GeneTree" id="ENSGT00940000154339"/>
<evidence type="ECO:0000256" key="5">
    <source>
        <dbReference type="ARBA" id="ARBA00022777"/>
    </source>
</evidence>
<dbReference type="InterPro" id="IPR017892">
    <property type="entry name" value="Pkinase_C"/>
</dbReference>
<organism evidence="12 13">
    <name type="scientific">Leptobrachium leishanense</name>
    <name type="common">Leishan spiny toad</name>
    <dbReference type="NCBI Taxonomy" id="445787"/>
    <lineage>
        <taxon>Eukaryota</taxon>
        <taxon>Metazoa</taxon>
        <taxon>Chordata</taxon>
        <taxon>Craniata</taxon>
        <taxon>Vertebrata</taxon>
        <taxon>Euteleostomi</taxon>
        <taxon>Amphibia</taxon>
        <taxon>Batrachia</taxon>
        <taxon>Anura</taxon>
        <taxon>Pelobatoidea</taxon>
        <taxon>Megophryidae</taxon>
        <taxon>Leptobrachium</taxon>
    </lineage>
</organism>
<dbReference type="InterPro" id="IPR000961">
    <property type="entry name" value="AGC-kinase_C"/>
</dbReference>
<proteinExistence type="inferred from homology"/>
<dbReference type="PROSITE" id="PS00108">
    <property type="entry name" value="PROTEIN_KINASE_ST"/>
    <property type="match status" value="1"/>
</dbReference>
<dbReference type="PROSITE" id="PS50011">
    <property type="entry name" value="PROTEIN_KINASE_DOM"/>
    <property type="match status" value="1"/>
</dbReference>
<dbReference type="Proteomes" id="UP000694569">
    <property type="component" value="Unplaced"/>
</dbReference>
<evidence type="ECO:0000256" key="8">
    <source>
        <dbReference type="RuleBase" id="RU000304"/>
    </source>
</evidence>
<dbReference type="PROSITE" id="PS51285">
    <property type="entry name" value="AGC_KINASE_CTER"/>
    <property type="match status" value="1"/>
</dbReference>
<feature type="domain" description="AGC-kinase C-terminal" evidence="11">
    <location>
        <begin position="305"/>
        <end position="372"/>
    </location>
</feature>